<feature type="compositionally biased region" description="Low complexity" evidence="4">
    <location>
        <begin position="1652"/>
        <end position="1685"/>
    </location>
</feature>
<dbReference type="Pfam" id="PF11919">
    <property type="entry name" value="PSME4_C"/>
    <property type="match status" value="1"/>
</dbReference>
<dbReference type="GO" id="GO:0070628">
    <property type="term" value="F:proteasome binding"/>
    <property type="evidence" value="ECO:0007669"/>
    <property type="project" value="InterPro"/>
</dbReference>
<dbReference type="Proteomes" id="UP000650467">
    <property type="component" value="Unassembled WGS sequence"/>
</dbReference>
<evidence type="ECO:0008006" key="9">
    <source>
        <dbReference type="Google" id="ProtNLM"/>
    </source>
</evidence>
<accession>A0A835VZW6</accession>
<sequence length="2649" mass="264339">MGPPRIAQTWLPPDIAKGAFEEEPKRFAALVHSACEDVQLAASDTDPNRWHRVVKWLPHINTFSSLQLDCEAEVVLPLVEALWRVVLEAAEDVEVQSRTALCLTTVLKANKRALRRSRRLVLPWRPLLAVMQRTIGLPLPKLEGVAMTAARGNALMKLAAKARRYFPPEALGEVWAALAPAVSAVGARPAEAYEALGYLQLFAPTHNICACPWAPLNAWVRQWMGAWGLAANSAGWDALWLALVGRAAKHDWRGVIAWRPHLPHLYGAITAMFDVPVGAARGGGEAVNRPPPGRAGVLFGDQMGFGPFHGARLAVHLLRSLDPAGLAAQAAAQGGVEGSGGEGRAAASAASAAAAAGHLEHLTALLEQYYHPSNTGKWSRELATLLKHLAKVAVKQLERQHPPPPAAAAVAAGPAAAVAAAAVAEAEAVAGDDSEWEDEYALLLQLQGPGDGPEAAAEVPAEVVAAAAAATDGSSSSATAGGSSSSRPWVAELREPELQRLAACCVKLAARGQFSKDNVLANASVVALSQLAVVAPRRVLPLALERFRAAVATETATHQLVAATATLALCARPLLLAGYAQPPAAPHPTGGEGGGEGGGELAAGEDERETAAQLLSEALMAVIPGLDANDEPKTGAVLQLYVAVMSALPRLRGAGEDDEDDAAAAAEEEAEHGFGRSTRPLPPYTPPPTAAAAASAAISAMDIDASASASGSKPGSAGSGSKPGSGSGSGSGAQPRDLRLSLYVEEWAEEVAERCLTLLGNLDAGPAARGTDMAGGGGGGVLGSIADGVASATSSFITAGRTLFSPMWQLLLHHSRPALRRRLVGRLAAFVLGGGAPGMDTELSIIATHAAGSAPRETLRVLLLPLLRKLEAEVAELPRMPAAGAGGGAAAAAPSATAVAALRYRLTLLAGCLGEMHADHVMLPHIDQALAAAMAGGGGGSAAAAAPSAPSAPTPSAAVAALPPGSLAARAAALGESLLGCNSGVLQSEGGGLCGNLVMLLNRYWLEPHLPWRRGPLGGAGVPLTPGGVEGWVDKFGTGYRTPSWTVPTPEHLAAAEALVELWLAAPAARLAAAAGRGELASGGGVDGGAKLRAKSDLFLVSGVLATTQSMLRDFDFTGGAGGGGGQEAGVSLAVFGSIGRAVGRPGIRDTLADAMAAVCSVLAGQPGGDPELRETALRCATLLISAGSTEWRTAQASGSEQRGVTAWFTDPPAAARLLPPGAAWRRRMPHWAVQSRLFNAVLRRASSAAFRGSWATTARPQVTDLAAFPPAYLALLRAVAALCQHPAPLSAKYGAGVLAQATKRFPALAPVLLPHFLAAMAGVPYNPAAAGAGGAAGAAAGLLPPPAFFASLRDAALTVSNGSGGEGGSNGEKEKAAAGVSSAPADVERDGRVAGACLALSSNQSFWRLLMRHEAWLAALLAALLAGRVHNGSVPQRTLGDLLLLMAGRMKHPPAMSYSLVAAPAAVQPMAVPQFYGGGGGSTAGGISTAGEPSLTPYADLVLRLVDIARPGGGGFGRGTPFRYGIIANVVLLLLLPHRVAAAAPEPGVEAAAAAAAAAAGPEAAAAAAAAGPDPREGAAAVLLRHMLSLLGSEAPQLRQLGMSGVFLPLTAVLEYGEPVPYLQAVLRQTIDQTIEAEAAAAGAAAAAADGSSSSAADGGSSSAAAAAATGSSSGSASSSSSSTGGFGGRLMHALIHDHSDLDNAEQMKDKRGAGMLSLQQRLMNMTFEEMAGGLAGMTMDRLCRWPADNAFSPPAVGDGSFVVKHARLVQLLAAAAPEQMLRTLRPRLEALTTSERLAAASSSSDKCEMAAAAEALAGLVASGAPWAAAAAAAAAGGEAAGGGGGGGWAVAALGRAVRATSLDMAGSWALSYRFAVRGMLDALCPERLHAIISPAALPGGAAPPRPLLAAALAAAPPAAAAAALGDLLRLTIAPPPSTAAAGAGATAGAAAAGSAATAEAGAGSSGSSGFSGLAGQLKRLRCVGEVVRELVGVDPSKAPPAQVLSFLSGVLDELSLLVAATAAAEPPPPPQLQPQPPTAASAADAAAAEAAAAAALAAAVAAATPDSLRLRENIAPPLLDVVAYLRAADGLLARQQQALAAAAARKGNGNGNGNNGNNGNGGGEADIVHVSAAASGQSSPVGMEVADTEDEGAVLVSHRASAAAAADAADAAAAAGPGTPPPLHASLLPLQARAARLALALANRFNAAAVSVQEARGATAATATAPAAPAAGVAPATPPRPAAPAGSSAGGASADDVVVVERPADEVDSLSTSGAGSPATAAAGGTASAAAAAAAAAPMDVDMDAAAAAVAVAAAEPSPAQMGGWLAALGVGAEVLLLAAQRHRAPGLRELVVGMLPGLMRLQDVAGPELQKFVREFRMAFYVARALGLNTHAAGGDAPGGALVAHGGGSGAVGAALAAAETAAEVEVPWSCRAAALSYCQMLWFRHSPLMSAQQLARLQDVVTARLPDAKAEVRGLAAATLSGLLRGTDPAAVQALRAALLARAAELFGASSAASGGSKAAARGTKRGGAAAAAAAGGAAAAQPPLALPAGATPLLSKHGAVAGLSALLLSHPYDVPAWLPPVLMALVRAAGGGERDGGVRSAAGRALGEFRRTHEAEALDELRGAMDPDDWDSFTHATGTASYFV</sequence>
<feature type="compositionally biased region" description="Acidic residues" evidence="4">
    <location>
        <begin position="656"/>
        <end position="670"/>
    </location>
</feature>
<dbReference type="PANTHER" id="PTHR32170">
    <property type="entry name" value="PROTEASOME ACTIVATOR COMPLEX SUBUNIT 4"/>
    <property type="match status" value="1"/>
</dbReference>
<dbReference type="InterPro" id="IPR032430">
    <property type="entry name" value="Blm10_mid"/>
</dbReference>
<dbReference type="Gene3D" id="1.25.10.10">
    <property type="entry name" value="Leucine-rich Repeat Variant"/>
    <property type="match status" value="1"/>
</dbReference>
<proteinExistence type="predicted"/>
<comment type="caution">
    <text evidence="7">The sequence shown here is derived from an EMBL/GenBank/DDBJ whole genome shotgun (WGS) entry which is preliminary data.</text>
</comment>
<feature type="domain" description="Proteasome activator Blm10 middle HEAT repeats region" evidence="6">
    <location>
        <begin position="359"/>
        <end position="396"/>
    </location>
</feature>
<feature type="compositionally biased region" description="Gly residues" evidence="4">
    <location>
        <begin position="717"/>
        <end position="731"/>
    </location>
</feature>
<dbReference type="GO" id="GO:0006281">
    <property type="term" value="P:DNA repair"/>
    <property type="evidence" value="ECO:0007669"/>
    <property type="project" value="UniProtKB-KW"/>
</dbReference>
<dbReference type="OrthoDB" id="544598at2759"/>
<feature type="compositionally biased region" description="Low complexity" evidence="4">
    <location>
        <begin position="2245"/>
        <end position="2256"/>
    </location>
</feature>
<feature type="compositionally biased region" description="Gly residues" evidence="4">
    <location>
        <begin position="590"/>
        <end position="601"/>
    </location>
</feature>
<evidence type="ECO:0000259" key="6">
    <source>
        <dbReference type="Pfam" id="PF16507"/>
    </source>
</evidence>
<evidence type="ECO:0000256" key="3">
    <source>
        <dbReference type="ARBA" id="ARBA00023204"/>
    </source>
</evidence>
<evidence type="ECO:0000313" key="8">
    <source>
        <dbReference type="Proteomes" id="UP000650467"/>
    </source>
</evidence>
<feature type="region of interest" description="Disordered" evidence="4">
    <location>
        <begin position="1362"/>
        <end position="1384"/>
    </location>
</feature>
<dbReference type="Pfam" id="PF16507">
    <property type="entry name" value="HEAT_PSME4_mid"/>
    <property type="match status" value="1"/>
</dbReference>
<dbReference type="InterPro" id="IPR035309">
    <property type="entry name" value="PSME4"/>
</dbReference>
<evidence type="ECO:0000256" key="4">
    <source>
        <dbReference type="SAM" id="MobiDB-lite"/>
    </source>
</evidence>
<feature type="compositionally biased region" description="Gly residues" evidence="4">
    <location>
        <begin position="2110"/>
        <end position="2126"/>
    </location>
</feature>
<dbReference type="GO" id="GO:0010499">
    <property type="term" value="P:proteasomal ubiquitin-independent protein catabolic process"/>
    <property type="evidence" value="ECO:0007669"/>
    <property type="project" value="TreeGrafter"/>
</dbReference>
<dbReference type="GO" id="GO:0016504">
    <property type="term" value="F:peptidase activator activity"/>
    <property type="evidence" value="ECO:0007669"/>
    <property type="project" value="InterPro"/>
</dbReference>
<evidence type="ECO:0000259" key="5">
    <source>
        <dbReference type="Pfam" id="PF11919"/>
    </source>
</evidence>
<dbReference type="EMBL" id="JAEHOC010000025">
    <property type="protein sequence ID" value="KAG2431096.1"/>
    <property type="molecule type" value="Genomic_DNA"/>
</dbReference>
<protein>
    <recommendedName>
        <fullName evidence="9">Proteasome activator Blm10 mid region domain-containing protein</fullName>
    </recommendedName>
</protein>
<name>A0A835VZW6_CHLIN</name>
<reference evidence="7" key="1">
    <citation type="journal article" date="2020" name="bioRxiv">
        <title>Comparative genomics of Chlamydomonas.</title>
        <authorList>
            <person name="Craig R.J."/>
            <person name="Hasan A.R."/>
            <person name="Ness R.W."/>
            <person name="Keightley P.D."/>
        </authorList>
    </citation>
    <scope>NUCLEOTIDE SEQUENCE</scope>
    <source>
        <strain evidence="7">SAG 7.73</strain>
    </source>
</reference>
<organism evidence="7 8">
    <name type="scientific">Chlamydomonas incerta</name>
    <dbReference type="NCBI Taxonomy" id="51695"/>
    <lineage>
        <taxon>Eukaryota</taxon>
        <taxon>Viridiplantae</taxon>
        <taxon>Chlorophyta</taxon>
        <taxon>core chlorophytes</taxon>
        <taxon>Chlorophyceae</taxon>
        <taxon>CS clade</taxon>
        <taxon>Chlamydomonadales</taxon>
        <taxon>Chlamydomonadaceae</taxon>
        <taxon>Chlamydomonas</taxon>
    </lineage>
</organism>
<keyword evidence="2" id="KW-0227">DNA damage</keyword>
<evidence type="ECO:0000256" key="1">
    <source>
        <dbReference type="ARBA" id="ARBA00022737"/>
    </source>
</evidence>
<keyword evidence="1" id="KW-0677">Repeat</keyword>
<feature type="compositionally biased region" description="Pro residues" evidence="4">
    <location>
        <begin position="680"/>
        <end position="689"/>
    </location>
</feature>
<feature type="compositionally biased region" description="Low complexity" evidence="4">
    <location>
        <begin position="690"/>
        <end position="716"/>
    </location>
</feature>
<evidence type="ECO:0000256" key="2">
    <source>
        <dbReference type="ARBA" id="ARBA00022763"/>
    </source>
</evidence>
<feature type="region of interest" description="Disordered" evidence="4">
    <location>
        <begin position="2232"/>
        <end position="2256"/>
    </location>
</feature>
<feature type="domain" description="Proteasome activator complex subunit 4 C-terminal" evidence="5">
    <location>
        <begin position="2560"/>
        <end position="2648"/>
    </location>
</feature>
<feature type="region of interest" description="Disordered" evidence="4">
    <location>
        <begin position="2106"/>
        <end position="2127"/>
    </location>
</feature>
<dbReference type="InterPro" id="IPR021843">
    <property type="entry name" value="PSME4_C"/>
</dbReference>
<keyword evidence="3" id="KW-0234">DNA repair</keyword>
<dbReference type="InterPro" id="IPR011989">
    <property type="entry name" value="ARM-like"/>
</dbReference>
<keyword evidence="8" id="KW-1185">Reference proteome</keyword>
<dbReference type="PANTHER" id="PTHR32170:SF3">
    <property type="entry name" value="PROTEASOME ACTIVATOR COMPLEX SUBUNIT 4"/>
    <property type="match status" value="1"/>
</dbReference>
<feature type="region of interest" description="Disordered" evidence="4">
    <location>
        <begin position="653"/>
        <end position="735"/>
    </location>
</feature>
<gene>
    <name evidence="7" type="ORF">HXX76_009627</name>
</gene>
<dbReference type="GO" id="GO:0005829">
    <property type="term" value="C:cytosol"/>
    <property type="evidence" value="ECO:0007669"/>
    <property type="project" value="TreeGrafter"/>
</dbReference>
<evidence type="ECO:0000313" key="7">
    <source>
        <dbReference type="EMBL" id="KAG2431096.1"/>
    </source>
</evidence>
<feature type="region of interest" description="Disordered" evidence="4">
    <location>
        <begin position="1652"/>
        <end position="1686"/>
    </location>
</feature>
<feature type="region of interest" description="Disordered" evidence="4">
    <location>
        <begin position="581"/>
        <end position="609"/>
    </location>
</feature>
<dbReference type="GO" id="GO:0005634">
    <property type="term" value="C:nucleus"/>
    <property type="evidence" value="ECO:0007669"/>
    <property type="project" value="TreeGrafter"/>
</dbReference>